<reference evidence="2" key="1">
    <citation type="submission" date="2020-03" db="EMBL/GenBank/DDBJ databases">
        <title>A transcriptome and proteome of the tick Rhipicephalus microplus shaped by the genetic composition of its hosts and developmental stage.</title>
        <authorList>
            <person name="Garcia G.R."/>
            <person name="Ribeiro J.M.C."/>
            <person name="Maruyama S.R."/>
            <person name="Gardinasse L.G."/>
            <person name="Nelson K."/>
            <person name="Ferreira B.R."/>
            <person name="Andrade T.G."/>
            <person name="Santos I.K.F.M."/>
        </authorList>
    </citation>
    <scope>NUCLEOTIDE SEQUENCE</scope>
    <source>
        <strain evidence="2">NSGR</strain>
        <tissue evidence="2">Salivary glands</tissue>
    </source>
</reference>
<dbReference type="EMBL" id="GIKN01003219">
    <property type="protein sequence ID" value="NIE45492.1"/>
    <property type="molecule type" value="Transcribed_RNA"/>
</dbReference>
<evidence type="ECO:0000256" key="1">
    <source>
        <dbReference type="SAM" id="SignalP"/>
    </source>
</evidence>
<dbReference type="InterPro" id="IPR012674">
    <property type="entry name" value="Calycin"/>
</dbReference>
<dbReference type="GO" id="GO:0030682">
    <property type="term" value="P:symbiont-mediated perturbation of host defenses"/>
    <property type="evidence" value="ECO:0007669"/>
    <property type="project" value="InterPro"/>
</dbReference>
<dbReference type="VEuPathDB" id="VectorBase:LOC119164023"/>
<feature type="chain" id="PRO_5026137950" evidence="1">
    <location>
        <begin position="24"/>
        <end position="208"/>
    </location>
</feature>
<dbReference type="SUPFAM" id="SSF50814">
    <property type="entry name" value="Lipocalins"/>
    <property type="match status" value="1"/>
</dbReference>
<dbReference type="InterPro" id="IPR002970">
    <property type="entry name" value="Tick_his-bd"/>
</dbReference>
<proteinExistence type="predicted"/>
<dbReference type="GO" id="GO:0043176">
    <property type="term" value="F:amine binding"/>
    <property type="evidence" value="ECO:0007669"/>
    <property type="project" value="InterPro"/>
</dbReference>
<dbReference type="Pfam" id="PF02098">
    <property type="entry name" value="His_binding"/>
    <property type="match status" value="1"/>
</dbReference>
<evidence type="ECO:0000313" key="2">
    <source>
        <dbReference type="EMBL" id="NIE45492.1"/>
    </source>
</evidence>
<dbReference type="Gene3D" id="2.40.128.20">
    <property type="match status" value="1"/>
</dbReference>
<organism evidence="2">
    <name type="scientific">Rhipicephalus microplus</name>
    <name type="common">Cattle tick</name>
    <name type="synonym">Boophilus microplus</name>
    <dbReference type="NCBI Taxonomy" id="6941"/>
    <lineage>
        <taxon>Eukaryota</taxon>
        <taxon>Metazoa</taxon>
        <taxon>Ecdysozoa</taxon>
        <taxon>Arthropoda</taxon>
        <taxon>Chelicerata</taxon>
        <taxon>Arachnida</taxon>
        <taxon>Acari</taxon>
        <taxon>Parasitiformes</taxon>
        <taxon>Ixodida</taxon>
        <taxon>Ixodoidea</taxon>
        <taxon>Ixodidae</taxon>
        <taxon>Rhipicephalinae</taxon>
        <taxon>Rhipicephalus</taxon>
        <taxon>Boophilus</taxon>
    </lineage>
</organism>
<dbReference type="OrthoDB" id="6480491at2759"/>
<name>A0A6G5A3B2_RHIMP</name>
<accession>A0A6G5A3B2</accession>
<dbReference type="AlphaFoldDB" id="A0A6G5A3B2"/>
<protein>
    <submittedName>
        <fullName evidence="2">Putative lipocalin</fullName>
    </submittedName>
</protein>
<sequence>MSTLLGVILTTVAVFVQQESAVGQYPELNPSLQRFQNPPPCYPNNGEWVMTKRNYPYDHHFGGTAKCVKYERIGPFNGYSMNVRFSWCQDGYGRGCGASVGRYVLTSTPGYRTRNQYNFLAVNGVDSYSMHTIYKDCNTCFIARYRYALNGYGCIQWRRLSHTFNRRADYCDFIFDLFCGNAPKYQVYDDSCSRVVGRYNGNYGWWKK</sequence>
<feature type="signal peptide" evidence="1">
    <location>
        <begin position="1"/>
        <end position="23"/>
    </location>
</feature>
<keyword evidence="1" id="KW-0732">Signal</keyword>